<dbReference type="InterPro" id="IPR046342">
    <property type="entry name" value="CBS_dom_sf"/>
</dbReference>
<dbReference type="InterPro" id="IPR000644">
    <property type="entry name" value="CBS_dom"/>
</dbReference>
<keyword evidence="5" id="KW-0418">Kinase</keyword>
<dbReference type="InterPro" id="IPR051462">
    <property type="entry name" value="CBS_domain-containing"/>
</dbReference>
<evidence type="ECO:0000256" key="2">
    <source>
        <dbReference type="ARBA" id="ARBA00023167"/>
    </source>
</evidence>
<evidence type="ECO:0000313" key="5">
    <source>
        <dbReference type="EMBL" id="MBR1368749.1"/>
    </source>
</evidence>
<dbReference type="CDD" id="cd04586">
    <property type="entry name" value="CBS_pair_BON_assoc"/>
    <property type="match status" value="1"/>
</dbReference>
<organism evidence="5 6">
    <name type="scientific">Methanocalculus chunghsingensis</name>
    <dbReference type="NCBI Taxonomy" id="156457"/>
    <lineage>
        <taxon>Archaea</taxon>
        <taxon>Methanobacteriati</taxon>
        <taxon>Methanobacteriota</taxon>
        <taxon>Stenosarchaea group</taxon>
        <taxon>Methanomicrobia</taxon>
        <taxon>Methanomicrobiales</taxon>
        <taxon>Methanocalculaceae</taxon>
        <taxon>Methanocalculus</taxon>
    </lineage>
</organism>
<gene>
    <name evidence="5" type="ORF">RJ53_04180</name>
</gene>
<name>A0A8J7W5K3_9EURY</name>
<dbReference type="SMART" id="SM00116">
    <property type="entry name" value="CBS"/>
    <property type="match status" value="2"/>
</dbReference>
<reference evidence="5" key="1">
    <citation type="submission" date="2014-12" db="EMBL/GenBank/DDBJ databases">
        <authorList>
            <person name="Huang H.-H."/>
            <person name="Chen S.-C."/>
            <person name="Lai M.-C."/>
        </authorList>
    </citation>
    <scope>NUCLEOTIDE SEQUENCE</scope>
    <source>
        <strain evidence="5">K1F9705b</strain>
    </source>
</reference>
<keyword evidence="1" id="KW-0677">Repeat</keyword>
<keyword evidence="2" id="KW-0028">Amino-acid biosynthesis</keyword>
<feature type="domain" description="CBS" evidence="4">
    <location>
        <begin position="103"/>
        <end position="158"/>
    </location>
</feature>
<dbReference type="Pfam" id="PF00571">
    <property type="entry name" value="CBS"/>
    <property type="match status" value="2"/>
</dbReference>
<dbReference type="PANTHER" id="PTHR48108">
    <property type="entry name" value="CBS DOMAIN-CONTAINING PROTEIN CBSX2, CHLOROPLASTIC"/>
    <property type="match status" value="1"/>
</dbReference>
<feature type="domain" description="CBS" evidence="4">
    <location>
        <begin position="7"/>
        <end position="65"/>
    </location>
</feature>
<keyword evidence="6" id="KW-1185">Reference proteome</keyword>
<dbReference type="Proteomes" id="UP000730161">
    <property type="component" value="Unassembled WGS sequence"/>
</dbReference>
<evidence type="ECO:0000313" key="6">
    <source>
        <dbReference type="Proteomes" id="UP000730161"/>
    </source>
</evidence>
<dbReference type="EMBL" id="JWHL01000004">
    <property type="protein sequence ID" value="MBR1368749.1"/>
    <property type="molecule type" value="Genomic_DNA"/>
</dbReference>
<evidence type="ECO:0000259" key="4">
    <source>
        <dbReference type="PROSITE" id="PS51371"/>
    </source>
</evidence>
<dbReference type="RefSeq" id="WP_211530386.1">
    <property type="nucleotide sequence ID" value="NZ_JWHL01000004.1"/>
</dbReference>
<evidence type="ECO:0000256" key="3">
    <source>
        <dbReference type="PROSITE-ProRule" id="PRU00703"/>
    </source>
</evidence>
<evidence type="ECO:0000256" key="1">
    <source>
        <dbReference type="ARBA" id="ARBA00022737"/>
    </source>
</evidence>
<dbReference type="OrthoDB" id="8919at2157"/>
<dbReference type="GO" id="GO:0016301">
    <property type="term" value="F:kinase activity"/>
    <property type="evidence" value="ECO:0007669"/>
    <property type="project" value="UniProtKB-KW"/>
</dbReference>
<keyword evidence="2" id="KW-0486">Methionine biosynthesis</keyword>
<proteinExistence type="predicted"/>
<dbReference type="AlphaFoldDB" id="A0A8J7W5K3"/>
<dbReference type="PROSITE" id="PS51371">
    <property type="entry name" value="CBS"/>
    <property type="match status" value="2"/>
</dbReference>
<dbReference type="GO" id="GO:0009086">
    <property type="term" value="P:methionine biosynthetic process"/>
    <property type="evidence" value="ECO:0007669"/>
    <property type="project" value="UniProtKB-KW"/>
</dbReference>
<keyword evidence="5" id="KW-0808">Transferase</keyword>
<protein>
    <submittedName>
        <fullName evidence="5">Histidine kinase</fullName>
    </submittedName>
</protein>
<dbReference type="SUPFAM" id="SSF54631">
    <property type="entry name" value="CBS-domain pair"/>
    <property type="match status" value="1"/>
</dbReference>
<keyword evidence="3" id="KW-0129">CBS domain</keyword>
<dbReference type="Gene3D" id="3.10.580.10">
    <property type="entry name" value="CBS-domain"/>
    <property type="match status" value="1"/>
</dbReference>
<sequence>MNVEDVMTKDPVTVQSKDTIRDAARIIRERKIGGLPVLDGENLIGMITESDILALLETKGPSEDLWLPSPLEVIEIPIREFFNWEKAKEALSDIGSRPVSSVMSYPIITVDADDSVEEAARIMLRQGVARLPVLQEGKLAGIVTRADIVEGIGRKTEEMAE</sequence>
<dbReference type="PANTHER" id="PTHR48108:SF30">
    <property type="entry name" value="L-ASPARTATE SEMIALDEHYDE SULFURTRANSFERASE"/>
    <property type="match status" value="1"/>
</dbReference>
<comment type="caution">
    <text evidence="5">The sequence shown here is derived from an EMBL/GenBank/DDBJ whole genome shotgun (WGS) entry which is preliminary data.</text>
</comment>
<accession>A0A8J7W5K3</accession>